<name>A0A0A0F0Z2_9GAMM</name>
<keyword evidence="1" id="KW-0812">Transmembrane</keyword>
<comment type="caution">
    <text evidence="2">The sequence shown here is derived from an EMBL/GenBank/DDBJ whole genome shotgun (WGS) entry which is preliminary data.</text>
</comment>
<feature type="transmembrane region" description="Helical" evidence="1">
    <location>
        <begin position="53"/>
        <end position="72"/>
    </location>
</feature>
<evidence type="ECO:0000256" key="1">
    <source>
        <dbReference type="SAM" id="Phobius"/>
    </source>
</evidence>
<dbReference type="Proteomes" id="UP000029998">
    <property type="component" value="Unassembled WGS sequence"/>
</dbReference>
<keyword evidence="1" id="KW-1133">Transmembrane helix</keyword>
<keyword evidence="3" id="KW-1185">Reference proteome</keyword>
<dbReference type="RefSeq" id="WP_036133450.1">
    <property type="nucleotide sequence ID" value="NZ_AVPU01000001.1"/>
</dbReference>
<keyword evidence="1" id="KW-0472">Membrane</keyword>
<dbReference type="OrthoDB" id="9812897at2"/>
<protein>
    <submittedName>
        <fullName evidence="2">Membrane protein</fullName>
    </submittedName>
</protein>
<feature type="transmembrane region" description="Helical" evidence="1">
    <location>
        <begin position="84"/>
        <end position="101"/>
    </location>
</feature>
<accession>A0A0A0F0Z2</accession>
<dbReference type="AlphaFoldDB" id="A0A0A0F0Z2"/>
<dbReference type="EMBL" id="AVPU01000001">
    <property type="protein sequence ID" value="KGM56245.1"/>
    <property type="molecule type" value="Genomic_DNA"/>
</dbReference>
<organism evidence="2 3">
    <name type="scientific">Lysobacter daejeonensis GH1-9</name>
    <dbReference type="NCBI Taxonomy" id="1385517"/>
    <lineage>
        <taxon>Bacteria</taxon>
        <taxon>Pseudomonadati</taxon>
        <taxon>Pseudomonadota</taxon>
        <taxon>Gammaproteobacteria</taxon>
        <taxon>Lysobacterales</taxon>
        <taxon>Lysobacteraceae</taxon>
        <taxon>Aerolutibacter</taxon>
    </lineage>
</organism>
<dbReference type="PANTHER" id="PTHR38468:SF1">
    <property type="entry name" value="SLL0939 PROTEIN"/>
    <property type="match status" value="1"/>
</dbReference>
<dbReference type="Pfam" id="PF07784">
    <property type="entry name" value="DUF1622"/>
    <property type="match status" value="1"/>
</dbReference>
<dbReference type="PANTHER" id="PTHR38468">
    <property type="entry name" value="SLL0939 PROTEIN"/>
    <property type="match status" value="1"/>
</dbReference>
<dbReference type="eggNOG" id="COG4828">
    <property type="taxonomic scope" value="Bacteria"/>
</dbReference>
<evidence type="ECO:0000313" key="2">
    <source>
        <dbReference type="EMBL" id="KGM56245.1"/>
    </source>
</evidence>
<evidence type="ECO:0000313" key="3">
    <source>
        <dbReference type="Proteomes" id="UP000029998"/>
    </source>
</evidence>
<dbReference type="InterPro" id="IPR012427">
    <property type="entry name" value="DUF1622"/>
</dbReference>
<feature type="transmembrane region" description="Helical" evidence="1">
    <location>
        <begin position="12"/>
        <end position="33"/>
    </location>
</feature>
<proteinExistence type="predicted"/>
<sequence length="118" mass="13037">MEELFRVISEAIALVLESLSVLMIALGAIQAVARTTPSLLKRAATQETLRNAWLILARWLLLGLEFMLAADIVKTAISPSWDDIGQLAAVALIRTFLNYFLERDIERAARPAVGKDES</sequence>
<gene>
    <name evidence="2" type="ORF">N800_08525</name>
</gene>
<reference evidence="2 3" key="1">
    <citation type="submission" date="2013-08" db="EMBL/GenBank/DDBJ databases">
        <title>Genome sequencing of Lysobacter.</title>
        <authorList>
            <person name="Zhang S."/>
            <person name="Wang G."/>
        </authorList>
    </citation>
    <scope>NUCLEOTIDE SEQUENCE [LARGE SCALE GENOMIC DNA]</scope>
    <source>
        <strain evidence="2 3">GH1-9</strain>
    </source>
</reference>